<keyword evidence="1" id="KW-0812">Transmembrane</keyword>
<organism evidence="3 4">
    <name type="scientific">Brassicogethes aeneus</name>
    <name type="common">Rape pollen beetle</name>
    <name type="synonym">Meligethes aeneus</name>
    <dbReference type="NCBI Taxonomy" id="1431903"/>
    <lineage>
        <taxon>Eukaryota</taxon>
        <taxon>Metazoa</taxon>
        <taxon>Ecdysozoa</taxon>
        <taxon>Arthropoda</taxon>
        <taxon>Hexapoda</taxon>
        <taxon>Insecta</taxon>
        <taxon>Pterygota</taxon>
        <taxon>Neoptera</taxon>
        <taxon>Endopterygota</taxon>
        <taxon>Coleoptera</taxon>
        <taxon>Polyphaga</taxon>
        <taxon>Cucujiformia</taxon>
        <taxon>Nitidulidae</taxon>
        <taxon>Meligethinae</taxon>
        <taxon>Brassicogethes</taxon>
    </lineage>
</organism>
<evidence type="ECO:0000259" key="2">
    <source>
        <dbReference type="PROSITE" id="PS50042"/>
    </source>
</evidence>
<evidence type="ECO:0000256" key="1">
    <source>
        <dbReference type="SAM" id="Phobius"/>
    </source>
</evidence>
<keyword evidence="1" id="KW-1133">Transmembrane helix</keyword>
<dbReference type="InterPro" id="IPR018490">
    <property type="entry name" value="cNMP-bd_dom_sf"/>
</dbReference>
<dbReference type="EMBL" id="OV121133">
    <property type="protein sequence ID" value="CAH0551342.1"/>
    <property type="molecule type" value="Genomic_DNA"/>
</dbReference>
<dbReference type="PROSITE" id="PS50042">
    <property type="entry name" value="CNMP_BINDING_3"/>
    <property type="match status" value="1"/>
</dbReference>
<dbReference type="OrthoDB" id="441412at2759"/>
<gene>
    <name evidence="3" type="ORF">MELIAE_LOCUS3978</name>
</gene>
<evidence type="ECO:0000313" key="3">
    <source>
        <dbReference type="EMBL" id="CAH0551342.1"/>
    </source>
</evidence>
<feature type="transmembrane region" description="Helical" evidence="1">
    <location>
        <begin position="68"/>
        <end position="91"/>
    </location>
</feature>
<reference evidence="3" key="1">
    <citation type="submission" date="2021-12" db="EMBL/GenBank/DDBJ databases">
        <authorList>
            <person name="King R."/>
        </authorList>
    </citation>
    <scope>NUCLEOTIDE SEQUENCE</scope>
</reference>
<protein>
    <recommendedName>
        <fullName evidence="2">Cyclic nucleotide-binding domain-containing protein</fullName>
    </recommendedName>
</protein>
<name>A0A9P0AYT0_BRAAE</name>
<dbReference type="Proteomes" id="UP001154078">
    <property type="component" value="Chromosome 2"/>
</dbReference>
<dbReference type="SUPFAM" id="SSF51206">
    <property type="entry name" value="cAMP-binding domain-like"/>
    <property type="match status" value="1"/>
</dbReference>
<proteinExistence type="predicted"/>
<sequence>MILFYFFLSMSRFLALLATWPLFKLIDANYTFKELIVIGWCHIIGPLQMIIMMQIFCHRLTFYNCDVIYSLLMVNYIMTNLFNGTTIPYVYRILDDKNVLHFNVNNMDNCLTHLLEVASYKIEAIKKEQGLTAFTLFSALLQFIVIMVFFFDGESIITTVFCILYIILRVQRLIIFFLYLFWFGDVIPGVSQFVEFQLDNDLVFMYTLGNAFIRGQSELLEVLDNIVNDPMLEKNIRAQVVRDRMDILKKMGYLMLDKPWVNVTVNTKQVICMVLGSTKHDIDEMKTSGRIDEYEHDKLIKSLENQIRSVLNYQKSIRPPSATELIESIPWMDSITPETKKYLLEKLEIRLLSPGEILYTEGDKAIGVFVASTGVIKITYALTELTKEDLQKYGQLPVVESIPSINLETPFEQYIINGHSFGEMGVVTKRKYNCTIIGDTQCHCYVLPVECFKYIFEMYPGPQKNLEAALWKHATSIITYQVLLENRGYFNNRDDIMKMVKRSFIPNLNDYKSFYAHGQIEEMVLIQGLAMDVNSGQIYVGPCYLPKTVYRLALPRSDLIPIKHKVDTKISIVPVKEVTQEQLMIKEEEISSLWSRTSER</sequence>
<accession>A0A9P0AYT0</accession>
<dbReference type="AlphaFoldDB" id="A0A9P0AYT0"/>
<keyword evidence="1" id="KW-0472">Membrane</keyword>
<feature type="domain" description="Cyclic nucleotide-binding" evidence="2">
    <location>
        <begin position="331"/>
        <end position="456"/>
    </location>
</feature>
<dbReference type="InterPro" id="IPR014710">
    <property type="entry name" value="RmlC-like_jellyroll"/>
</dbReference>
<keyword evidence="4" id="KW-1185">Reference proteome</keyword>
<dbReference type="CDD" id="cd00038">
    <property type="entry name" value="CAP_ED"/>
    <property type="match status" value="1"/>
</dbReference>
<feature type="transmembrane region" description="Helical" evidence="1">
    <location>
        <begin position="6"/>
        <end position="23"/>
    </location>
</feature>
<feature type="transmembrane region" description="Helical" evidence="1">
    <location>
        <begin position="35"/>
        <end position="56"/>
    </location>
</feature>
<dbReference type="InterPro" id="IPR000595">
    <property type="entry name" value="cNMP-bd_dom"/>
</dbReference>
<evidence type="ECO:0000313" key="4">
    <source>
        <dbReference type="Proteomes" id="UP001154078"/>
    </source>
</evidence>
<dbReference type="Gene3D" id="2.60.120.10">
    <property type="entry name" value="Jelly Rolls"/>
    <property type="match status" value="1"/>
</dbReference>